<dbReference type="SMART" id="SM00614">
    <property type="entry name" value="ZnF_BED"/>
    <property type="match status" value="1"/>
</dbReference>
<organism evidence="6 7">
    <name type="scientific">Rhizophagus clarus</name>
    <dbReference type="NCBI Taxonomy" id="94130"/>
    <lineage>
        <taxon>Eukaryota</taxon>
        <taxon>Fungi</taxon>
        <taxon>Fungi incertae sedis</taxon>
        <taxon>Mucoromycota</taxon>
        <taxon>Glomeromycotina</taxon>
        <taxon>Glomeromycetes</taxon>
        <taxon>Glomerales</taxon>
        <taxon>Glomeraceae</taxon>
        <taxon>Rhizophagus</taxon>
    </lineage>
</organism>
<dbReference type="SUPFAM" id="SSF53098">
    <property type="entry name" value="Ribonuclease H-like"/>
    <property type="match status" value="1"/>
</dbReference>
<evidence type="ECO:0000256" key="4">
    <source>
        <dbReference type="ARBA" id="ARBA00022833"/>
    </source>
</evidence>
<proteinExistence type="predicted"/>
<keyword evidence="4" id="KW-0862">Zinc</keyword>
<dbReference type="InterPro" id="IPR052035">
    <property type="entry name" value="ZnF_BED_domain_contain"/>
</dbReference>
<evidence type="ECO:0000313" key="7">
    <source>
        <dbReference type="Proteomes" id="UP000615446"/>
    </source>
</evidence>
<dbReference type="SUPFAM" id="SSF140996">
    <property type="entry name" value="Hermes dimerisation domain"/>
    <property type="match status" value="1"/>
</dbReference>
<dbReference type="GO" id="GO:0008270">
    <property type="term" value="F:zinc ion binding"/>
    <property type="evidence" value="ECO:0007669"/>
    <property type="project" value="UniProtKB-KW"/>
</dbReference>
<comment type="subcellular location">
    <subcellularLocation>
        <location evidence="1">Nucleus</location>
    </subcellularLocation>
</comment>
<dbReference type="Proteomes" id="UP000615446">
    <property type="component" value="Unassembled WGS sequence"/>
</dbReference>
<dbReference type="OrthoDB" id="1900170at2759"/>
<accession>A0A8H3QIJ4</accession>
<comment type="caution">
    <text evidence="6">The sequence shown here is derived from an EMBL/GenBank/DDBJ whole genome shotgun (WGS) entry which is preliminary data.</text>
</comment>
<dbReference type="PANTHER" id="PTHR46481">
    <property type="entry name" value="ZINC FINGER BED DOMAIN-CONTAINING PROTEIN 4"/>
    <property type="match status" value="1"/>
</dbReference>
<protein>
    <submittedName>
        <fullName evidence="6">Zinc finger BED domain-containing protein RICESLEEPER 2-like</fullName>
    </submittedName>
</protein>
<keyword evidence="2" id="KW-0479">Metal-binding</keyword>
<reference evidence="6" key="1">
    <citation type="submission" date="2019-10" db="EMBL/GenBank/DDBJ databases">
        <title>Conservation and host-specific expression of non-tandemly repeated heterogenous ribosome RNA gene in arbuscular mycorrhizal fungi.</title>
        <authorList>
            <person name="Maeda T."/>
            <person name="Kobayashi Y."/>
            <person name="Nakagawa T."/>
            <person name="Ezawa T."/>
            <person name="Yamaguchi K."/>
            <person name="Bino T."/>
            <person name="Nishimoto Y."/>
            <person name="Shigenobu S."/>
            <person name="Kawaguchi M."/>
        </authorList>
    </citation>
    <scope>NUCLEOTIDE SEQUENCE</scope>
    <source>
        <strain evidence="6">HR1</strain>
    </source>
</reference>
<keyword evidence="3" id="KW-0863">Zinc-finger</keyword>
<sequence>MAEETEEQNDYETFPFDSFIEIVDDSHEDVPEILHEENEETITEAETEITEKSKPYHSKIWEYFEKISEEEEDNIKNYIICNLYQLHLLANNSTTTLEWHLKAKHKVDYDTYKSNVEVKQLGFWATELQQEKYKLFINWIITDQQRFTVVENKNFRKFLSSIQLRYKLPTRHTVKSIIMNKFKDAQKQINNYLQLSTSKISLTIDMWTSITSLDVLYIPSPHNAISIKNAIIEVVTELKIENRLICITIVGAAFNTNIIPESVKKLRTFISTVRNSPKQMDKLKEYFRIEEIKFKAPFQIALHANLKSNLKTLSDNWPTDEEWEILTELANLLALFASITKVISASNYPTIGEIKLLFSGLKAHLNKFQDDNYILQEQLNEMNNVFNNYFDEINKALHIPAFFDSCYKNLSFESDQTPQPVVNELDIYFDSNPPGDEIDPLE</sequence>
<gene>
    <name evidence="6" type="ORF">RCL2_000531200</name>
</gene>
<evidence type="ECO:0000313" key="6">
    <source>
        <dbReference type="EMBL" id="GES77989.1"/>
    </source>
</evidence>
<dbReference type="PANTHER" id="PTHR46481:SF10">
    <property type="entry name" value="ZINC FINGER BED DOMAIN-CONTAINING PROTEIN 39"/>
    <property type="match status" value="1"/>
</dbReference>
<name>A0A8H3QIJ4_9GLOM</name>
<dbReference type="AlphaFoldDB" id="A0A8H3QIJ4"/>
<evidence type="ECO:0000256" key="3">
    <source>
        <dbReference type="ARBA" id="ARBA00022771"/>
    </source>
</evidence>
<evidence type="ECO:0000256" key="2">
    <source>
        <dbReference type="ARBA" id="ARBA00022723"/>
    </source>
</evidence>
<dbReference type="InterPro" id="IPR012337">
    <property type="entry name" value="RNaseH-like_sf"/>
</dbReference>
<evidence type="ECO:0000256" key="1">
    <source>
        <dbReference type="ARBA" id="ARBA00004123"/>
    </source>
</evidence>
<keyword evidence="5" id="KW-0539">Nucleus</keyword>
<dbReference type="EMBL" id="BLAL01000034">
    <property type="protein sequence ID" value="GES77989.1"/>
    <property type="molecule type" value="Genomic_DNA"/>
</dbReference>
<evidence type="ECO:0000256" key="5">
    <source>
        <dbReference type="ARBA" id="ARBA00023242"/>
    </source>
</evidence>
<dbReference type="GO" id="GO:0005634">
    <property type="term" value="C:nucleus"/>
    <property type="evidence" value="ECO:0007669"/>
    <property type="project" value="UniProtKB-SubCell"/>
</dbReference>